<dbReference type="EMBL" id="VFPP01000001">
    <property type="protein sequence ID" value="TQM84002.1"/>
    <property type="molecule type" value="Genomic_DNA"/>
</dbReference>
<organism evidence="1 2">
    <name type="scientific">Saccharothrix saharensis</name>
    <dbReference type="NCBI Taxonomy" id="571190"/>
    <lineage>
        <taxon>Bacteria</taxon>
        <taxon>Bacillati</taxon>
        <taxon>Actinomycetota</taxon>
        <taxon>Actinomycetes</taxon>
        <taxon>Pseudonocardiales</taxon>
        <taxon>Pseudonocardiaceae</taxon>
        <taxon>Saccharothrix</taxon>
    </lineage>
</organism>
<dbReference type="Proteomes" id="UP000316628">
    <property type="component" value="Unassembled WGS sequence"/>
</dbReference>
<dbReference type="RefSeq" id="WP_141982148.1">
    <property type="nucleotide sequence ID" value="NZ_VFPP01000001.1"/>
</dbReference>
<dbReference type="OrthoDB" id="3694433at2"/>
<comment type="caution">
    <text evidence="1">The sequence shown here is derived from an EMBL/GenBank/DDBJ whole genome shotgun (WGS) entry which is preliminary data.</text>
</comment>
<evidence type="ECO:0000313" key="1">
    <source>
        <dbReference type="EMBL" id="TQM84002.1"/>
    </source>
</evidence>
<evidence type="ECO:0000313" key="2">
    <source>
        <dbReference type="Proteomes" id="UP000316628"/>
    </source>
</evidence>
<name>A0A543JMB9_9PSEU</name>
<protein>
    <submittedName>
        <fullName evidence="1">Uncharacterized protein</fullName>
    </submittedName>
</protein>
<gene>
    <name evidence="1" type="ORF">FHX81_6437</name>
</gene>
<accession>A0A543JMB9</accession>
<dbReference type="AlphaFoldDB" id="A0A543JMB9"/>
<keyword evidence="2" id="KW-1185">Reference proteome</keyword>
<reference evidence="1 2" key="1">
    <citation type="submission" date="2019-06" db="EMBL/GenBank/DDBJ databases">
        <title>Sequencing the genomes of 1000 actinobacteria strains.</title>
        <authorList>
            <person name="Klenk H.-P."/>
        </authorList>
    </citation>
    <scope>NUCLEOTIDE SEQUENCE [LARGE SCALE GENOMIC DNA]</scope>
    <source>
        <strain evidence="1 2">DSM 45456</strain>
    </source>
</reference>
<sequence length="89" mass="10087">MTEQEFTELVREVAYEEAPRMFAIVEEYGERESVRVAGYGVAFEDRAEVSAVEGGFRLSSQSPENARALFEISSRSAGTRRAHLVWLDR</sequence>
<proteinExistence type="predicted"/>